<dbReference type="GO" id="GO:0033962">
    <property type="term" value="P:P-body assembly"/>
    <property type="evidence" value="ECO:0007669"/>
    <property type="project" value="TreeGrafter"/>
</dbReference>
<proteinExistence type="predicted"/>
<feature type="region of interest" description="Disordered" evidence="1">
    <location>
        <begin position="85"/>
        <end position="113"/>
    </location>
</feature>
<dbReference type="WBParaSite" id="PSU_v2.g8834.t1">
    <property type="protein sequence ID" value="PSU_v2.g8834.t1"/>
    <property type="gene ID" value="PSU_v2.g8834"/>
</dbReference>
<accession>A0A914Z825</accession>
<dbReference type="Proteomes" id="UP000887577">
    <property type="component" value="Unplaced"/>
</dbReference>
<dbReference type="PANTHER" id="PTHR13612:SF0">
    <property type="entry name" value="ENHANCER OF MRNA-DECAPPING PROTEIN 3"/>
    <property type="match status" value="1"/>
</dbReference>
<feature type="compositionally biased region" description="Low complexity" evidence="1">
    <location>
        <begin position="295"/>
        <end position="309"/>
    </location>
</feature>
<feature type="compositionally biased region" description="Basic and acidic residues" evidence="1">
    <location>
        <begin position="104"/>
        <end position="113"/>
    </location>
</feature>
<reference evidence="3" key="1">
    <citation type="submission" date="2022-11" db="UniProtKB">
        <authorList>
            <consortium name="WormBaseParasite"/>
        </authorList>
    </citation>
    <scope>IDENTIFICATION</scope>
</reference>
<dbReference type="GO" id="GO:0000932">
    <property type="term" value="C:P-body"/>
    <property type="evidence" value="ECO:0007669"/>
    <property type="project" value="TreeGrafter"/>
</dbReference>
<keyword evidence="2" id="KW-1185">Reference proteome</keyword>
<name>A0A914Z825_9BILA</name>
<organism evidence="2 3">
    <name type="scientific">Panagrolaimus superbus</name>
    <dbReference type="NCBI Taxonomy" id="310955"/>
    <lineage>
        <taxon>Eukaryota</taxon>
        <taxon>Metazoa</taxon>
        <taxon>Ecdysozoa</taxon>
        <taxon>Nematoda</taxon>
        <taxon>Chromadorea</taxon>
        <taxon>Rhabditida</taxon>
        <taxon>Tylenchina</taxon>
        <taxon>Panagrolaimomorpha</taxon>
        <taxon>Panagrolaimoidea</taxon>
        <taxon>Panagrolaimidae</taxon>
        <taxon>Panagrolaimus</taxon>
    </lineage>
</organism>
<dbReference type="GO" id="GO:0003729">
    <property type="term" value="F:mRNA binding"/>
    <property type="evidence" value="ECO:0007669"/>
    <property type="project" value="TreeGrafter"/>
</dbReference>
<dbReference type="AlphaFoldDB" id="A0A914Z825"/>
<feature type="region of interest" description="Disordered" evidence="1">
    <location>
        <begin position="223"/>
        <end position="321"/>
    </location>
</feature>
<feature type="compositionally biased region" description="Low complexity" evidence="1">
    <location>
        <begin position="89"/>
        <end position="101"/>
    </location>
</feature>
<sequence length="489" mass="52926">MEFIGCSVFVDCGTFGVFQGKVSAVDATSMSLTLINVMKDGEFTPGTHVLHSAEIVDIKVLKMGSARDRGEVPPRQSKTVAIKGKLAKNSSNEPTSEQSSSKDSAVKTEMEKAPIKKLKENKPVAQVEKSPTNLSENGMKIMQQLLLAPVSNPVSHVNVEIQTSKPVISQAALEKQNSKPSMSDSITIPKVSPKQKENQKPKPSPMIPTAAIKILKRGEPFPVQSKSSVNCNQQSTCQKSKPEAGDAKPQQSCSATDELKKKKNNRKSKKSESDKSQPSSESVAEFSEGSLSLNTTQSSATTETKSSATPGSTQTSDILENETLLNIDIEKVESVGSARTPVPGGIKIDPLQLISSLAAPASVSPVKFATSTPKKIVPQRSLSVNDQPVNKAPQYEKFGDFKRFTEKQAPTPCNLNSNNQRSRGNTSSPSGVPTKDFVNGYGKVHRRNRELDGPIDHNAFKDDFDFTGNLALMVKEEDEDDSTEMMKIF</sequence>
<evidence type="ECO:0000313" key="3">
    <source>
        <dbReference type="WBParaSite" id="PSU_v2.g8834.t1"/>
    </source>
</evidence>
<feature type="compositionally biased region" description="Polar residues" evidence="1">
    <location>
        <begin position="224"/>
        <end position="239"/>
    </location>
</feature>
<dbReference type="GO" id="GO:0031087">
    <property type="term" value="P:deadenylation-independent decapping of nuclear-transcribed mRNA"/>
    <property type="evidence" value="ECO:0007669"/>
    <property type="project" value="TreeGrafter"/>
</dbReference>
<feature type="region of interest" description="Disordered" evidence="1">
    <location>
        <begin position="406"/>
        <end position="456"/>
    </location>
</feature>
<evidence type="ECO:0000313" key="2">
    <source>
        <dbReference type="Proteomes" id="UP000887577"/>
    </source>
</evidence>
<feature type="region of interest" description="Disordered" evidence="1">
    <location>
        <begin position="174"/>
        <end position="209"/>
    </location>
</feature>
<evidence type="ECO:0000256" key="1">
    <source>
        <dbReference type="SAM" id="MobiDB-lite"/>
    </source>
</evidence>
<dbReference type="PANTHER" id="PTHR13612">
    <property type="entry name" value="ENHANCER OF MRNA-DECAPPING PROTEIN 3"/>
    <property type="match status" value="1"/>
</dbReference>
<protein>
    <submittedName>
        <fullName evidence="3">DFDF domain-containing protein</fullName>
    </submittedName>
</protein>
<dbReference type="Gene3D" id="2.30.30.100">
    <property type="match status" value="1"/>
</dbReference>
<feature type="compositionally biased region" description="Polar residues" evidence="1">
    <location>
        <begin position="411"/>
        <end position="431"/>
    </location>
</feature>